<dbReference type="GO" id="GO:0000123">
    <property type="term" value="C:histone acetyltransferase complex"/>
    <property type="evidence" value="ECO:0007669"/>
    <property type="project" value="TreeGrafter"/>
</dbReference>
<dbReference type="InterPro" id="IPR013083">
    <property type="entry name" value="Znf_RING/FYVE/PHD"/>
</dbReference>
<dbReference type="FunFam" id="2.120.10.30:FF:000027">
    <property type="entry name" value="Regucalcin homologue"/>
    <property type="match status" value="1"/>
</dbReference>
<feature type="compositionally biased region" description="Polar residues" evidence="34">
    <location>
        <begin position="1085"/>
        <end position="1095"/>
    </location>
</feature>
<feature type="region of interest" description="Disordered" evidence="34">
    <location>
        <begin position="1026"/>
        <end position="1069"/>
    </location>
</feature>
<feature type="region of interest" description="Disordered" evidence="34">
    <location>
        <begin position="1085"/>
        <end position="1152"/>
    </location>
</feature>
<feature type="compositionally biased region" description="Polar residues" evidence="34">
    <location>
        <begin position="1034"/>
        <end position="1044"/>
    </location>
</feature>
<dbReference type="FunFam" id="3.30.40.10:FF:000004">
    <property type="entry name" value="Jade family PHD finger 2"/>
    <property type="match status" value="1"/>
</dbReference>
<dbReference type="FunFam" id="3.30.40.10:FF:000030">
    <property type="entry name" value="Protein Jade-1 isoform 1"/>
    <property type="match status" value="1"/>
</dbReference>
<evidence type="ECO:0000256" key="24">
    <source>
        <dbReference type="ARBA" id="ARBA00023134"/>
    </source>
</evidence>
<dbReference type="PANTHER" id="PTHR13793:SF27">
    <property type="entry name" value="PROTEIN JADE-3"/>
    <property type="match status" value="1"/>
</dbReference>
<dbReference type="Pfam" id="PF08450">
    <property type="entry name" value="SGL"/>
    <property type="match status" value="1"/>
</dbReference>
<dbReference type="GO" id="GO:0005525">
    <property type="term" value="F:GTP binding"/>
    <property type="evidence" value="ECO:0007669"/>
    <property type="project" value="UniProtKB-KW"/>
</dbReference>
<evidence type="ECO:0000256" key="33">
    <source>
        <dbReference type="PROSITE-ProRule" id="PRU00146"/>
    </source>
</evidence>
<dbReference type="InterPro" id="IPR050701">
    <property type="entry name" value="Histone_Mod_Regulator"/>
</dbReference>
<feature type="active site" description="Proton donor/acceptor" evidence="31">
    <location>
        <position position="1422"/>
    </location>
</feature>
<dbReference type="Gene3D" id="2.160.20.70">
    <property type="match status" value="1"/>
</dbReference>
<keyword evidence="17 32" id="KW-0479">Metal-binding</keyword>
<evidence type="ECO:0000256" key="25">
    <source>
        <dbReference type="ARBA" id="ARBA00023136"/>
    </source>
</evidence>
<dbReference type="PROSITE" id="PS01359">
    <property type="entry name" value="ZF_PHD_1"/>
    <property type="match status" value="1"/>
</dbReference>
<evidence type="ECO:0000256" key="9">
    <source>
        <dbReference type="ARBA" id="ARBA00011245"/>
    </source>
</evidence>
<dbReference type="InterPro" id="IPR005511">
    <property type="entry name" value="SMP-30"/>
</dbReference>
<keyword evidence="20 33" id="KW-0863">Zinc-finger</keyword>
<dbReference type="GO" id="GO:0005509">
    <property type="term" value="F:calcium ion binding"/>
    <property type="evidence" value="ECO:0007669"/>
    <property type="project" value="InterPro"/>
</dbReference>
<feature type="region of interest" description="Disordered" evidence="34">
    <location>
        <begin position="1"/>
        <end position="25"/>
    </location>
</feature>
<evidence type="ECO:0000256" key="17">
    <source>
        <dbReference type="ARBA" id="ARBA00022723"/>
    </source>
</evidence>
<dbReference type="InterPro" id="IPR011042">
    <property type="entry name" value="6-blade_b-propeller_TolB-like"/>
</dbReference>
<comment type="subcellular location">
    <subcellularLocation>
        <location evidence="5">Cell membrane</location>
        <topology evidence="5">Lipid-anchor</topology>
        <orientation evidence="5">Cytoplasmic side</orientation>
    </subcellularLocation>
    <subcellularLocation>
        <location evidence="6">Cytoplasm</location>
    </subcellularLocation>
</comment>
<evidence type="ECO:0000256" key="27">
    <source>
        <dbReference type="ARBA" id="ARBA00023288"/>
    </source>
</evidence>
<feature type="compositionally biased region" description="Polar residues" evidence="34">
    <location>
        <begin position="442"/>
        <end position="459"/>
    </location>
</feature>
<feature type="binding site" evidence="32">
    <location>
        <position position="1422"/>
    </location>
    <ligand>
        <name>a divalent metal cation</name>
        <dbReference type="ChEBI" id="CHEBI:60240"/>
    </ligand>
</feature>
<sequence length="1517" mass="171563">MGCFFSKRRKAEKESQPEDEEVQPKQYSWDQREKVDLKDYMFSGLKDVTVGRLPGKVAGQQFLIQDCENCNIYIFDHSATITIDDCTNCVIFLGPVKGSVFFRNCRDCKCALACQQFRVRDCRKLEVFLCCATQPIIESSTNIKFSCFQWYYPELAFQFKDAGLSIFNNTWSSIHDFTPVSGEHNWSLLPEDAVVQDHVPLPTTEELKAVRVSTEASRSIVPVSRGQRQKSSDESCLVVLFAGDYTIANARKLIDEMVAKGFFLVQTKEVSMKAEDAQRVFHEKAPDFLPLLNKGKSIWNNETIEAQSPAVHKGDYRFINSYELLELKQNLAAFLAFSAADTTDMPDSVHMDDPVIQYPVKVMLISVACFCGDLFHYQSNLTLVLEKHCTFIPIGGMGRRMLGGSHSQWKGSMKKEGNELSPKLAYRLKPQRCVTMKRHRNISSSDSSEDNPCTSSTFGSMYRSKSKMPNERKKPAEVFRKDLISAMKIPDSHHINPDNYYLFTDTWKEEWEKGVQVPANPDTLPQPSVRVMADKKKEVLFVRPRKYIQCSNPETTEPGYINIVELAASVCRYDLDDMDIFWLQELNEDLTAMGYGPVDENLMEKTVEVLERHCHENMNHAIETEEGLGIEYDEDVICDVCRSPDSEEGNDMVFCDKCNICVHQACYGILKVPEGSWLCRSCVLGIYPQCLLCPKKGGAMKSTKTGTKWAHVSCALWIPEVSIACPERMEPITKISHIPPSRWALVCSLCKLKTGACIQCSIKSCITAFHVTCAFEHSLEMKTILDKGDEVKFKSYCLKHSQSRQKLRESEYPLHRASEQSQAKSEKTSLRAQKLRELEEEFYSMVNVEDVATELGLPMLIVDFIYNYWKLKRKSNFNKPLFPPKEEEENVLVQPREESIHTRMRMFMHLRQDLERVRNLCYMISRREKMKLSYNKLQEQIFGLQVKLANEEVAAGLPVTNALENSLFYPPPRITLKLKMPKSATEDGSNSSTEPDHGPLYPDDSSPACNMRSMQVAQDSLEMRMKSYPKHPQESQTDCLLTNPSDDRSEAEDPSPSCKPPSPKFYHGQSLGKPLVLQAALHGQSSIGNGKNQPNPKFAKSNGLEGTWSGDVTQKDSSGEMFSDQEPMLSSHLGSQGSLRKSTVEHSSRSFKETTNKWVKITENLQRYVKAAKNINPKEQLWGKQLVRRSAGRAPYQENDGYCPDVELSDSEAESDGNDEKVRIECVLRENCHCGESPVWEEASNSLLFVDIPAKKVCRWDSLSKQVQRVTVDAPVSSVALRQSGGYVATVGTKFCALNWEDQSAVVLATVDKEKKNNRFNDGKVDPAGRYFAGTMAEETAPAVLERRQGSLYSLFPDHHVEKYFDQVDISNGLDWSVDHKIFYYIDSLSYSVDAFDYDLQTGKISNRRSVYKLEKEEQIPDGMCIDVEGKLWVACYNGGRVIRLDPETGKRLQTVKLPVDKTTSCCFGGKDYSEMYVTCARDGLDSKGLLQQPEAGGIFKITGLGVKGIPPYPYTG</sequence>
<dbReference type="InterPro" id="IPR039550">
    <property type="entry name" value="JADE3_PHD"/>
</dbReference>
<dbReference type="InterPro" id="IPR013658">
    <property type="entry name" value="SGL"/>
</dbReference>
<feature type="compositionally biased region" description="Basic residues" evidence="34">
    <location>
        <begin position="1"/>
        <end position="10"/>
    </location>
</feature>
<dbReference type="CDD" id="cd15681">
    <property type="entry name" value="PHD_JADE3"/>
    <property type="match status" value="1"/>
</dbReference>
<dbReference type="PROSITE" id="PS50016">
    <property type="entry name" value="ZF_PHD_2"/>
    <property type="match status" value="1"/>
</dbReference>
<evidence type="ECO:0000259" key="35">
    <source>
        <dbReference type="PROSITE" id="PS50016"/>
    </source>
</evidence>
<dbReference type="Proteomes" id="UP000322234">
    <property type="component" value="Unassembled WGS sequence"/>
</dbReference>
<evidence type="ECO:0000256" key="11">
    <source>
        <dbReference type="ARBA" id="ARBA00015771"/>
    </source>
</evidence>
<evidence type="ECO:0000256" key="10">
    <source>
        <dbReference type="ARBA" id="ARBA00013227"/>
    </source>
</evidence>
<comment type="cofactor">
    <cofactor evidence="4">
        <name>Mg(2+)</name>
        <dbReference type="ChEBI" id="CHEBI:18420"/>
    </cofactor>
</comment>
<comment type="cofactor">
    <cofactor evidence="3">
        <name>Mn(2+)</name>
        <dbReference type="ChEBI" id="CHEBI:29035"/>
    </cofactor>
</comment>
<evidence type="ECO:0000256" key="26">
    <source>
        <dbReference type="ARBA" id="ARBA00023139"/>
    </source>
</evidence>
<dbReference type="SUPFAM" id="SSF57903">
    <property type="entry name" value="FYVE/PHD zinc finger"/>
    <property type="match status" value="1"/>
</dbReference>
<evidence type="ECO:0000256" key="6">
    <source>
        <dbReference type="ARBA" id="ARBA00004496"/>
    </source>
</evidence>
<dbReference type="SUPFAM" id="SSF63829">
    <property type="entry name" value="Calcium-dependent phosphotriesterase"/>
    <property type="match status" value="1"/>
</dbReference>
<reference evidence="38" key="1">
    <citation type="submission" date="2019-10" db="EMBL/GenBank/DDBJ databases">
        <title>The sequence and de novo assembly of the wild yak genome.</title>
        <authorList>
            <person name="Liu Y."/>
        </authorList>
    </citation>
    <scope>NUCLEOTIDE SEQUENCE [LARGE SCALE GENOMIC DNA]</scope>
    <source>
        <strain evidence="38">WY2019</strain>
    </source>
</reference>
<comment type="similarity">
    <text evidence="7">Belongs to the TBCC family.</text>
</comment>
<feature type="domain" description="PHD-type" evidence="35">
    <location>
        <begin position="635"/>
        <end position="685"/>
    </location>
</feature>
<dbReference type="PROSITE" id="PS51329">
    <property type="entry name" value="C_CAP_COFACTOR_C"/>
    <property type="match status" value="1"/>
</dbReference>
<keyword evidence="22 32" id="KW-0862">Zinc</keyword>
<evidence type="ECO:0000256" key="13">
    <source>
        <dbReference type="ARBA" id="ARBA00022468"/>
    </source>
</evidence>
<feature type="compositionally biased region" description="Basic and acidic residues" evidence="34">
    <location>
        <begin position="1142"/>
        <end position="1152"/>
    </location>
</feature>
<comment type="subunit">
    <text evidence="9">Monomer.</text>
</comment>
<evidence type="ECO:0000256" key="31">
    <source>
        <dbReference type="PIRSR" id="PIRSR605511-1"/>
    </source>
</evidence>
<evidence type="ECO:0000256" key="29">
    <source>
        <dbReference type="ARBA" id="ARBA00032464"/>
    </source>
</evidence>
<accession>A0A6B0S9D8</accession>
<feature type="domain" description="C-CAP/cofactor C-like" evidence="36">
    <location>
        <begin position="24"/>
        <end position="179"/>
    </location>
</feature>
<evidence type="ECO:0000256" key="15">
    <source>
        <dbReference type="ARBA" id="ARBA00022490"/>
    </source>
</evidence>
<dbReference type="Pfam" id="PF10513">
    <property type="entry name" value="EPL1"/>
    <property type="match status" value="1"/>
</dbReference>
<keyword evidence="19" id="KW-0547">Nucleotide-binding</keyword>
<evidence type="ECO:0000256" key="20">
    <source>
        <dbReference type="ARBA" id="ARBA00022771"/>
    </source>
</evidence>
<evidence type="ECO:0000256" key="8">
    <source>
        <dbReference type="ARBA" id="ARBA00008853"/>
    </source>
</evidence>
<keyword evidence="27" id="KW-0449">Lipoprotein</keyword>
<dbReference type="InterPro" id="IPR036850">
    <property type="entry name" value="NDK-like_dom_sf"/>
</dbReference>
<evidence type="ECO:0000256" key="3">
    <source>
        <dbReference type="ARBA" id="ARBA00001936"/>
    </source>
</evidence>
<keyword evidence="39" id="KW-1185">Reference proteome</keyword>
<evidence type="ECO:0000256" key="1">
    <source>
        <dbReference type="ARBA" id="ARBA00001589"/>
    </source>
</evidence>
<dbReference type="GO" id="GO:0004341">
    <property type="term" value="F:gluconolactonase activity"/>
    <property type="evidence" value="ECO:0007669"/>
    <property type="project" value="UniProtKB-EC"/>
</dbReference>
<comment type="similarity">
    <text evidence="30">Belongs to the JADE family.</text>
</comment>
<dbReference type="PRINTS" id="PR01791">
    <property type="entry name" value="REGUCALCIN"/>
</dbReference>
<feature type="binding site" evidence="32">
    <location>
        <position position="1372"/>
    </location>
    <ligand>
        <name>a divalent metal cation</name>
        <dbReference type="ChEBI" id="CHEBI:60240"/>
    </ligand>
</feature>
<dbReference type="InterPro" id="IPR019787">
    <property type="entry name" value="Znf_PHD-finger"/>
</dbReference>
<feature type="region of interest" description="Disordered" evidence="34">
    <location>
        <begin position="439"/>
        <end position="475"/>
    </location>
</feature>
<dbReference type="GO" id="GO:0008270">
    <property type="term" value="F:zinc ion binding"/>
    <property type="evidence" value="ECO:0007669"/>
    <property type="project" value="UniProtKB-KW"/>
</dbReference>
<comment type="cofactor">
    <cofactor evidence="2">
        <name>Ca(2+)</name>
        <dbReference type="ChEBI" id="CHEBI:29108"/>
    </cofactor>
</comment>
<keyword evidence="18" id="KW-0677">Repeat</keyword>
<keyword evidence="13" id="KW-0343">GTPase activation</keyword>
<dbReference type="InterPro" id="IPR006599">
    <property type="entry name" value="CARP_motif"/>
</dbReference>
<evidence type="ECO:0000256" key="16">
    <source>
        <dbReference type="ARBA" id="ARBA00022707"/>
    </source>
</evidence>
<evidence type="ECO:0000256" key="21">
    <source>
        <dbReference type="ARBA" id="ARBA00022801"/>
    </source>
</evidence>
<dbReference type="EMBL" id="VBQZ03000320">
    <property type="protein sequence ID" value="MXQ98952.1"/>
    <property type="molecule type" value="Genomic_DNA"/>
</dbReference>
<dbReference type="InterPro" id="IPR017901">
    <property type="entry name" value="C-CAP_CF_C-like"/>
</dbReference>
<dbReference type="CDD" id="cd15706">
    <property type="entry name" value="ePHD_JADE3"/>
    <property type="match status" value="1"/>
</dbReference>
<dbReference type="InterPro" id="IPR011011">
    <property type="entry name" value="Znf_FYVE_PHD"/>
</dbReference>
<comment type="similarity">
    <text evidence="8">Belongs to the SMP-30/CGR1 family.</text>
</comment>
<dbReference type="FunFam" id="2.160.20.70:FF:000004">
    <property type="entry name" value="Protein XRP2"/>
    <property type="match status" value="1"/>
</dbReference>
<dbReference type="PANTHER" id="PTHR13793">
    <property type="entry name" value="PHD FINGER PROTEINS"/>
    <property type="match status" value="1"/>
</dbReference>
<keyword evidence="21" id="KW-0378">Hydrolase</keyword>
<dbReference type="EC" id="3.1.1.17" evidence="10"/>
<keyword evidence="25" id="KW-0472">Membrane</keyword>
<evidence type="ECO:0000313" key="38">
    <source>
        <dbReference type="EMBL" id="MXQ98952.1"/>
    </source>
</evidence>
<evidence type="ECO:0000256" key="7">
    <source>
        <dbReference type="ARBA" id="ARBA00008848"/>
    </source>
</evidence>
<dbReference type="Gene3D" id="3.30.40.10">
    <property type="entry name" value="Zinc/RING finger domain, C3HC4 (zinc finger)"/>
    <property type="match status" value="2"/>
</dbReference>
<dbReference type="GO" id="GO:0005886">
    <property type="term" value="C:plasma membrane"/>
    <property type="evidence" value="ECO:0007669"/>
    <property type="project" value="UniProtKB-SubCell"/>
</dbReference>
<feature type="region of interest" description="Disordered" evidence="34">
    <location>
        <begin position="981"/>
        <end position="1010"/>
    </location>
</feature>
<evidence type="ECO:0000256" key="22">
    <source>
        <dbReference type="ARBA" id="ARBA00022833"/>
    </source>
</evidence>
<dbReference type="InterPro" id="IPR012945">
    <property type="entry name" value="Tubulin-bd_cofactor_C_dom"/>
</dbReference>
<evidence type="ECO:0000259" key="36">
    <source>
        <dbReference type="PROSITE" id="PS51329"/>
    </source>
</evidence>
<dbReference type="InterPro" id="IPR001965">
    <property type="entry name" value="Znf_PHD"/>
</dbReference>
<keyword evidence="26" id="KW-0564">Palmitate</keyword>
<dbReference type="SMART" id="SM00249">
    <property type="entry name" value="PHD"/>
    <property type="match status" value="2"/>
</dbReference>
<dbReference type="GO" id="GO:0005737">
    <property type="term" value="C:cytoplasm"/>
    <property type="evidence" value="ECO:0007669"/>
    <property type="project" value="UniProtKB-SubCell"/>
</dbReference>
<dbReference type="InterPro" id="IPR019786">
    <property type="entry name" value="Zinc_finger_PHD-type_CS"/>
</dbReference>
<dbReference type="PRINTS" id="PR01790">
    <property type="entry name" value="SMP30FAMILY"/>
</dbReference>
<dbReference type="Pfam" id="PF07986">
    <property type="entry name" value="TBCC"/>
    <property type="match status" value="1"/>
</dbReference>
<proteinExistence type="inferred from homology"/>
<comment type="caution">
    <text evidence="38">The sequence shown here is derived from an EMBL/GenBank/DDBJ whole genome shotgun (WGS) entry which is preliminary data.</text>
</comment>
<comment type="catalytic activity">
    <reaction evidence="1">
        <text>D-glucono-1,5-lactone + H2O = D-gluconate + H(+)</text>
        <dbReference type="Rhea" id="RHEA:10440"/>
        <dbReference type="ChEBI" id="CHEBI:15377"/>
        <dbReference type="ChEBI" id="CHEBI:15378"/>
        <dbReference type="ChEBI" id="CHEBI:16217"/>
        <dbReference type="ChEBI" id="CHEBI:18391"/>
        <dbReference type="EC" id="3.1.1.17"/>
    </reaction>
</comment>
<evidence type="ECO:0000256" key="23">
    <source>
        <dbReference type="ARBA" id="ARBA00022837"/>
    </source>
</evidence>
<keyword evidence="15" id="KW-0963">Cytoplasm</keyword>
<evidence type="ECO:0000313" key="39">
    <source>
        <dbReference type="Proteomes" id="UP000322234"/>
    </source>
</evidence>
<feature type="binding site" evidence="32">
    <location>
        <position position="1236"/>
    </location>
    <ligand>
        <name>a divalent metal cation</name>
        <dbReference type="ChEBI" id="CHEBI:60240"/>
    </ligand>
</feature>
<evidence type="ECO:0000256" key="28">
    <source>
        <dbReference type="ARBA" id="ARBA00032364"/>
    </source>
</evidence>
<dbReference type="InterPro" id="IPR008367">
    <property type="entry name" value="Regucalcin"/>
</dbReference>
<evidence type="ECO:0000256" key="19">
    <source>
        <dbReference type="ARBA" id="ARBA00022741"/>
    </source>
</evidence>
<dbReference type="Pfam" id="PF13832">
    <property type="entry name" value="zf-HC5HC2H_2"/>
    <property type="match status" value="1"/>
</dbReference>
<gene>
    <name evidence="38" type="ORF">E5288_WYG010326</name>
</gene>
<evidence type="ECO:0000256" key="4">
    <source>
        <dbReference type="ARBA" id="ARBA00001946"/>
    </source>
</evidence>
<evidence type="ECO:0000256" key="2">
    <source>
        <dbReference type="ARBA" id="ARBA00001913"/>
    </source>
</evidence>
<dbReference type="PROSITE" id="PS51805">
    <property type="entry name" value="EPHD"/>
    <property type="match status" value="1"/>
</dbReference>
<organism evidence="38 39">
    <name type="scientific">Bos mutus</name>
    <name type="common">wild yak</name>
    <dbReference type="NCBI Taxonomy" id="72004"/>
    <lineage>
        <taxon>Eukaryota</taxon>
        <taxon>Metazoa</taxon>
        <taxon>Chordata</taxon>
        <taxon>Craniata</taxon>
        <taxon>Vertebrata</taxon>
        <taxon>Euteleostomi</taxon>
        <taxon>Mammalia</taxon>
        <taxon>Eutheria</taxon>
        <taxon>Laurasiatheria</taxon>
        <taxon>Artiodactyla</taxon>
        <taxon>Ruminantia</taxon>
        <taxon>Pecora</taxon>
        <taxon>Bovidae</taxon>
        <taxon>Bovinae</taxon>
        <taxon>Bos</taxon>
    </lineage>
</organism>
<protein>
    <recommendedName>
        <fullName evidence="11">Protein XRP2</fullName>
        <ecNumber evidence="10">3.1.1.17</ecNumber>
    </recommendedName>
    <alternativeName>
        <fullName evidence="29">Gluconolactonase</fullName>
    </alternativeName>
    <alternativeName>
        <fullName evidence="12">Regucalcin</fullName>
    </alternativeName>
    <alternativeName>
        <fullName evidence="28">Senescence marker protein 30</fullName>
    </alternativeName>
</protein>
<feature type="binding site" evidence="32">
    <location>
        <position position="1321"/>
    </location>
    <ligand>
        <name>substrate</name>
    </ligand>
</feature>
<dbReference type="Pfam" id="PF13831">
    <property type="entry name" value="PHD_2"/>
    <property type="match status" value="1"/>
</dbReference>
<keyword evidence="16" id="KW-0519">Myristate</keyword>
<keyword evidence="14" id="KW-1003">Cell membrane</keyword>
<dbReference type="Gene3D" id="3.30.70.141">
    <property type="entry name" value="Nucleoside diphosphate kinase-like domain"/>
    <property type="match status" value="1"/>
</dbReference>
<evidence type="ECO:0000256" key="5">
    <source>
        <dbReference type="ARBA" id="ARBA00004342"/>
    </source>
</evidence>
<dbReference type="SMART" id="SM00673">
    <property type="entry name" value="CARP"/>
    <property type="match status" value="2"/>
</dbReference>
<evidence type="ECO:0000259" key="37">
    <source>
        <dbReference type="PROSITE" id="PS51805"/>
    </source>
</evidence>
<dbReference type="GO" id="GO:0005096">
    <property type="term" value="F:GTPase activator activity"/>
    <property type="evidence" value="ECO:0007669"/>
    <property type="project" value="UniProtKB-KW"/>
</dbReference>
<feature type="binding site" evidence="32">
    <location>
        <position position="1339"/>
    </location>
    <ligand>
        <name>substrate</name>
    </ligand>
</feature>
<evidence type="ECO:0000256" key="14">
    <source>
        <dbReference type="ARBA" id="ARBA00022475"/>
    </source>
</evidence>
<feature type="binding site" evidence="32">
    <location>
        <position position="1319"/>
    </location>
    <ligand>
        <name>substrate</name>
    </ligand>
</feature>
<evidence type="ECO:0000256" key="12">
    <source>
        <dbReference type="ARBA" id="ARBA00016808"/>
    </source>
</evidence>
<dbReference type="GO" id="GO:0006357">
    <property type="term" value="P:regulation of transcription by RNA polymerase II"/>
    <property type="evidence" value="ECO:0007669"/>
    <property type="project" value="TreeGrafter"/>
</dbReference>
<dbReference type="InterPro" id="IPR034732">
    <property type="entry name" value="EPHD"/>
</dbReference>
<name>A0A6B0S9D8_9CETA</name>
<dbReference type="InterPro" id="IPR019542">
    <property type="entry name" value="Enhancer_polycomb-like_N"/>
</dbReference>
<dbReference type="Gene3D" id="2.120.10.30">
    <property type="entry name" value="TolB, C-terminal domain"/>
    <property type="match status" value="1"/>
</dbReference>
<feature type="compositionally biased region" description="Polar residues" evidence="34">
    <location>
        <begin position="1132"/>
        <end position="1141"/>
    </location>
</feature>
<evidence type="ECO:0000256" key="30">
    <source>
        <dbReference type="ARBA" id="ARBA00038371"/>
    </source>
</evidence>
<dbReference type="InterPro" id="IPR016098">
    <property type="entry name" value="CAP/MinC_C"/>
</dbReference>
<feature type="domain" description="PHD-type" evidence="37">
    <location>
        <begin position="687"/>
        <end position="801"/>
    </location>
</feature>
<evidence type="ECO:0000256" key="18">
    <source>
        <dbReference type="ARBA" id="ARBA00022737"/>
    </source>
</evidence>
<keyword evidence="23" id="KW-0106">Calcium</keyword>
<keyword evidence="24" id="KW-0342">GTP-binding</keyword>
<feature type="region of interest" description="Disordered" evidence="34">
    <location>
        <begin position="809"/>
        <end position="828"/>
    </location>
</feature>
<evidence type="ECO:0000256" key="32">
    <source>
        <dbReference type="PIRSR" id="PIRSR605511-2"/>
    </source>
</evidence>
<evidence type="ECO:0000256" key="34">
    <source>
        <dbReference type="SAM" id="MobiDB-lite"/>
    </source>
</evidence>
<comment type="cofactor">
    <cofactor evidence="32">
        <name>Zn(2+)</name>
        <dbReference type="ChEBI" id="CHEBI:29105"/>
    </cofactor>
    <text evidence="32">Binds 1 divalent metal cation per subunit.</text>
</comment>